<dbReference type="Proteomes" id="UP000037729">
    <property type="component" value="Unassembled WGS sequence"/>
</dbReference>
<evidence type="ECO:0000256" key="2">
    <source>
        <dbReference type="ARBA" id="ARBA00007430"/>
    </source>
</evidence>
<evidence type="ECO:0000256" key="6">
    <source>
        <dbReference type="ARBA" id="ARBA00023136"/>
    </source>
</evidence>
<organism evidence="8 9">
    <name type="scientific">Haloarcula rubripromontorii</name>
    <dbReference type="NCBI Taxonomy" id="1705562"/>
    <lineage>
        <taxon>Archaea</taxon>
        <taxon>Methanobacteriati</taxon>
        <taxon>Methanobacteriota</taxon>
        <taxon>Stenosarchaea group</taxon>
        <taxon>Halobacteria</taxon>
        <taxon>Halobacteriales</taxon>
        <taxon>Haloarculaceae</taxon>
        <taxon>Haloarcula</taxon>
    </lineage>
</organism>
<evidence type="ECO:0000313" key="8">
    <source>
        <dbReference type="EMBL" id="KOX92609.1"/>
    </source>
</evidence>
<feature type="transmembrane region" description="Helical" evidence="7">
    <location>
        <begin position="307"/>
        <end position="327"/>
    </location>
</feature>
<proteinExistence type="inferred from homology"/>
<feature type="transmembrane region" description="Helical" evidence="7">
    <location>
        <begin position="370"/>
        <end position="387"/>
    </location>
</feature>
<feature type="transmembrane region" description="Helical" evidence="7">
    <location>
        <begin position="42"/>
        <end position="67"/>
    </location>
</feature>
<accession>A0A0M9AIC1</accession>
<dbReference type="STRING" id="1705562.AMS69_14815"/>
<dbReference type="RefSeq" id="WP_053968820.1">
    <property type="nucleotide sequence ID" value="NZ_LIUF01000004.1"/>
</dbReference>
<comment type="caution">
    <text evidence="8">The sequence shown here is derived from an EMBL/GenBank/DDBJ whole genome shotgun (WGS) entry which is preliminary data.</text>
</comment>
<evidence type="ECO:0000256" key="5">
    <source>
        <dbReference type="ARBA" id="ARBA00022989"/>
    </source>
</evidence>
<reference evidence="8 9" key="1">
    <citation type="submission" date="2015-08" db="EMBL/GenBank/DDBJ databases">
        <title>Genomes of Isolates from Cabo Rojo, PR.</title>
        <authorList>
            <person name="Sanchez-Nieves R.L."/>
            <person name="Montalvo-Rodriguez R."/>
        </authorList>
    </citation>
    <scope>NUCLEOTIDE SEQUENCE [LARGE SCALE GENOMIC DNA]</scope>
    <source>
        <strain evidence="8 9">SL3</strain>
    </source>
</reference>
<dbReference type="PANTHER" id="PTHR30250:SF10">
    <property type="entry name" value="LIPOPOLYSACCHARIDE BIOSYNTHESIS PROTEIN WZXC"/>
    <property type="match status" value="1"/>
</dbReference>
<keyword evidence="3" id="KW-1003">Cell membrane</keyword>
<evidence type="ECO:0000256" key="1">
    <source>
        <dbReference type="ARBA" id="ARBA00004651"/>
    </source>
</evidence>
<feature type="transmembrane region" description="Helical" evidence="7">
    <location>
        <begin position="339"/>
        <end position="358"/>
    </location>
</feature>
<feature type="transmembrane region" description="Helical" evidence="7">
    <location>
        <begin position="433"/>
        <end position="451"/>
    </location>
</feature>
<feature type="transmembrane region" description="Helical" evidence="7">
    <location>
        <begin position="393"/>
        <end position="413"/>
    </location>
</feature>
<feature type="transmembrane region" description="Helical" evidence="7">
    <location>
        <begin position="162"/>
        <end position="181"/>
    </location>
</feature>
<feature type="transmembrane region" description="Helical" evidence="7">
    <location>
        <begin position="107"/>
        <end position="125"/>
    </location>
</feature>
<feature type="transmembrane region" description="Helical" evidence="7">
    <location>
        <begin position="131"/>
        <end position="150"/>
    </location>
</feature>
<dbReference type="GO" id="GO:0005886">
    <property type="term" value="C:plasma membrane"/>
    <property type="evidence" value="ECO:0007669"/>
    <property type="project" value="UniProtKB-SubCell"/>
</dbReference>
<protein>
    <submittedName>
        <fullName evidence="8">Transporter</fullName>
    </submittedName>
</protein>
<keyword evidence="5 7" id="KW-1133">Transmembrane helix</keyword>
<name>A0A0M9AIC1_9EURY</name>
<feature type="transmembrane region" description="Helical" evidence="7">
    <location>
        <begin position="463"/>
        <end position="485"/>
    </location>
</feature>
<dbReference type="OrthoDB" id="202076at2157"/>
<dbReference type="Pfam" id="PF13440">
    <property type="entry name" value="Polysacc_synt_3"/>
    <property type="match status" value="1"/>
</dbReference>
<dbReference type="EMBL" id="LIUF01000004">
    <property type="protein sequence ID" value="KOX92609.1"/>
    <property type="molecule type" value="Genomic_DNA"/>
</dbReference>
<comment type="subcellular location">
    <subcellularLocation>
        <location evidence="1">Cell membrane</location>
        <topology evidence="1">Multi-pass membrane protein</topology>
    </subcellularLocation>
</comment>
<dbReference type="PATRIC" id="fig|1705562.3.peg.3583"/>
<dbReference type="PANTHER" id="PTHR30250">
    <property type="entry name" value="PST FAMILY PREDICTED COLANIC ACID TRANSPORTER"/>
    <property type="match status" value="1"/>
</dbReference>
<evidence type="ECO:0000313" key="9">
    <source>
        <dbReference type="Proteomes" id="UP000037729"/>
    </source>
</evidence>
<keyword evidence="9" id="KW-1185">Reference proteome</keyword>
<dbReference type="InterPro" id="IPR050833">
    <property type="entry name" value="Poly_Biosynth_Transport"/>
</dbReference>
<dbReference type="AlphaFoldDB" id="A0A0M9AIC1"/>
<sequence>MLDKLKRLIKRLLPASDDVMEQAVKSGVWVGVMNVTERGLELLLLVIVASLLSPRAFGLMGIALLTLSSLKKFSELGIKSALIQAEEDNVDDELNTAWTIETARGTVIGLILFLGAPFIASLFNQPAATDLFRVIALSPFIVGLRNPAVVYFQKSLDFHKEFVYRVSGAVAYFVVTVGIALYNPTVYALAIGFIAGDVARFLVSYVADGYRPWPSFDLDVAKKRYSFGKWVTANSILYFLYSRGDDAFVGWALMASALGFYQLAYRLSNAPATEITQTISSVTFSAYSKVQNDIEKLRSGYLQTLRMTTLASFPAAMGIAAVAPAFVEAFFTPEWRPMVPVMQLLAIYGLLRSMGATMGPVWKAVGRPDYIAKLSAVRVTLIAIFIYPATMMYGIEGTAALITGIYIFPMMPIDTYLISRTVEASPVRVLREVSYPLAASLGMAAAVTYVYQTVTLNAPVLEFILMVLVGIGVYVALALALMFSFNWEVKQNLESIFDTLA</sequence>
<evidence type="ECO:0000256" key="7">
    <source>
        <dbReference type="SAM" id="Phobius"/>
    </source>
</evidence>
<keyword evidence="6 7" id="KW-0472">Membrane</keyword>
<evidence type="ECO:0000256" key="3">
    <source>
        <dbReference type="ARBA" id="ARBA00022475"/>
    </source>
</evidence>
<gene>
    <name evidence="8" type="ORF">AMS69_14815</name>
</gene>
<dbReference type="CDD" id="cd13127">
    <property type="entry name" value="MATE_tuaB_like"/>
    <property type="match status" value="1"/>
</dbReference>
<comment type="similarity">
    <text evidence="2">Belongs to the polysaccharide synthase family.</text>
</comment>
<keyword evidence="4 7" id="KW-0812">Transmembrane</keyword>
<evidence type="ECO:0000256" key="4">
    <source>
        <dbReference type="ARBA" id="ARBA00022692"/>
    </source>
</evidence>